<proteinExistence type="predicted"/>
<dbReference type="RefSeq" id="WP_036450090.1">
    <property type="nucleotide sequence ID" value="NZ_OLMG01000005.1"/>
</dbReference>
<organism evidence="2 3">
    <name type="scientific">Mycolicibacterium porcinum</name>
    <dbReference type="NCBI Taxonomy" id="39693"/>
    <lineage>
        <taxon>Bacteria</taxon>
        <taxon>Bacillati</taxon>
        <taxon>Actinomycetota</taxon>
        <taxon>Actinomycetes</taxon>
        <taxon>Mycobacteriales</taxon>
        <taxon>Mycobacteriaceae</taxon>
        <taxon>Mycolicibacterium</taxon>
    </lineage>
</organism>
<sequence>MTSGRRRIGVGQKFSRDDEMFKIVEVRARVGAVEAMAVNLRDADQAIHISFHEVMYSPRCRLLSDGIEVESEAVDDPVELRWSAATEVMRREARVKAAHIRELRTGYQSGSAEVALPGEPRASYRPERPIGQRVAAKARELGRGRRTLYAWMEKYDKNGEAGLISKRDVAPGLGSRQDQRWWDTAREVKAEYVEKSKPTKSLVIAHTSARVEARFGGEVQLPSYATADRIMNCLESTEPLFGGSTKLVRDIAGRPSGVYGKLLPTRPGEYLLMDTTRLDVYAMDPQTLKWVGLDLTVAMDWYSRCIVGLLLTPTTRSIDAAAVLYETFHPKVAEDDWPEGALWPPHGVPRHVMIEKEHLDVAGLFAATPAIVPDTLVIDHGKIYAGKHLHGVCQSMGISIAPARLGVGRDKGPVERFFRTVRTGFLQELPGYKGPDIYSRGINPEKDAFYFVDEMESRLREWVATTYHHDPHQGVGEPGLWSMEFSPAQMFEHGVARAGYLEAPRSPSLAYEFLPVEWRTIQPAGIQNNNRLYSGPVLEGYHPGEKSPYRHKKGQWPIHVNPDDVRTVYFFDSKSTRQWLPLEWNLTKALIMPMAEDGLKFARGMVLSEYGKMDDELSLAALLERRQLGQAYTLEERKVALRYSRAQSSMAADLEKADRAREQLAQAKAALTATADPAAEAFTDALDEEEELYCGDDFDDIDRGDLRLLEEL</sequence>
<dbReference type="Proteomes" id="UP001141659">
    <property type="component" value="Unassembled WGS sequence"/>
</dbReference>
<protein>
    <submittedName>
        <fullName evidence="2">DDE-type integrase/transposase/recombinase</fullName>
    </submittedName>
</protein>
<gene>
    <name evidence="2" type="ORF">H5P34_00115</name>
</gene>
<dbReference type="InterPro" id="IPR012337">
    <property type="entry name" value="RNaseH-like_sf"/>
</dbReference>
<dbReference type="AlphaFoldDB" id="A0AAW5STN1"/>
<dbReference type="SUPFAM" id="SSF53098">
    <property type="entry name" value="Ribonuclease H-like"/>
    <property type="match status" value="2"/>
</dbReference>
<reference evidence="2" key="2">
    <citation type="journal article" date="2022" name="BMC Genomics">
        <title>Comparative genome analysis of mycobacteria focusing on tRNA and non-coding RNA.</title>
        <authorList>
            <person name="Behra P.R.K."/>
            <person name="Pettersson B.M.F."/>
            <person name="Ramesh M."/>
            <person name="Das S."/>
            <person name="Dasgupta S."/>
            <person name="Kirsebom L.A."/>
        </authorList>
    </citation>
    <scope>NUCLEOTIDE SEQUENCE</scope>
    <source>
        <strain evidence="2">DSM 44242</strain>
    </source>
</reference>
<comment type="caution">
    <text evidence="2">The sequence shown here is derived from an EMBL/GenBank/DDBJ whole genome shotgun (WGS) entry which is preliminary data.</text>
</comment>
<reference evidence="2" key="1">
    <citation type="submission" date="2020-07" db="EMBL/GenBank/DDBJ databases">
        <authorList>
            <person name="Pettersson B.M.F."/>
            <person name="Behra P.R.K."/>
            <person name="Ramesh M."/>
            <person name="Das S."/>
            <person name="Dasgupta S."/>
            <person name="Kirsebom L.A."/>
        </authorList>
    </citation>
    <scope>NUCLEOTIDE SEQUENCE</scope>
    <source>
        <strain evidence="2">DSM 44242</strain>
    </source>
</reference>
<dbReference type="EMBL" id="JACKVC010000006">
    <property type="protein sequence ID" value="MCV7386450.1"/>
    <property type="molecule type" value="Genomic_DNA"/>
</dbReference>
<evidence type="ECO:0000313" key="2">
    <source>
        <dbReference type="EMBL" id="MCV7386450.1"/>
    </source>
</evidence>
<dbReference type="InterPro" id="IPR001584">
    <property type="entry name" value="Integrase_cat-core"/>
</dbReference>
<dbReference type="GO" id="GO:0015074">
    <property type="term" value="P:DNA integration"/>
    <property type="evidence" value="ECO:0007669"/>
    <property type="project" value="InterPro"/>
</dbReference>
<accession>A0AAW5STN1</accession>
<dbReference type="InterPro" id="IPR036397">
    <property type="entry name" value="RNaseH_sf"/>
</dbReference>
<dbReference type="Gene3D" id="3.30.420.10">
    <property type="entry name" value="Ribonuclease H-like superfamily/Ribonuclease H"/>
    <property type="match status" value="1"/>
</dbReference>
<dbReference type="PROSITE" id="PS50994">
    <property type="entry name" value="INTEGRASE"/>
    <property type="match status" value="1"/>
</dbReference>
<feature type="domain" description="Integrase catalytic" evidence="1">
    <location>
        <begin position="263"/>
        <end position="479"/>
    </location>
</feature>
<name>A0AAW5STN1_9MYCO</name>
<dbReference type="GO" id="GO:0003676">
    <property type="term" value="F:nucleic acid binding"/>
    <property type="evidence" value="ECO:0007669"/>
    <property type="project" value="InterPro"/>
</dbReference>
<evidence type="ECO:0000313" key="3">
    <source>
        <dbReference type="Proteomes" id="UP001141659"/>
    </source>
</evidence>
<evidence type="ECO:0000259" key="1">
    <source>
        <dbReference type="PROSITE" id="PS50994"/>
    </source>
</evidence>